<dbReference type="InterPro" id="IPR034164">
    <property type="entry name" value="Pepsin-like_dom"/>
</dbReference>
<dbReference type="InterPro" id="IPR001461">
    <property type="entry name" value="Aspartic_peptidase_A1"/>
</dbReference>
<dbReference type="GO" id="GO:0004190">
    <property type="term" value="F:aspartic-type endopeptidase activity"/>
    <property type="evidence" value="ECO:0007669"/>
    <property type="project" value="UniProtKB-KW"/>
</dbReference>
<dbReference type="InParanoid" id="Q4UCD1"/>
<dbReference type="RefSeq" id="XP_954996.1">
    <property type="nucleotide sequence ID" value="XM_949903.1"/>
</dbReference>
<keyword evidence="2" id="KW-0645">Protease</keyword>
<dbReference type="eggNOG" id="KOG1339">
    <property type="taxonomic scope" value="Eukaryota"/>
</dbReference>
<organism evidence="6 7">
    <name type="scientific">Theileria annulata</name>
    <dbReference type="NCBI Taxonomy" id="5874"/>
    <lineage>
        <taxon>Eukaryota</taxon>
        <taxon>Sar</taxon>
        <taxon>Alveolata</taxon>
        <taxon>Apicomplexa</taxon>
        <taxon>Aconoidasida</taxon>
        <taxon>Piroplasmida</taxon>
        <taxon>Theileriidae</taxon>
        <taxon>Theileria</taxon>
    </lineage>
</organism>
<reference evidence="6 7" key="1">
    <citation type="journal article" date="2005" name="Science">
        <title>Genome of the host-cell transforming parasite Theileria annulata compared with T. parva.</title>
        <authorList>
            <person name="Pain A."/>
            <person name="Renauld H."/>
            <person name="Berriman M."/>
            <person name="Murphy L."/>
            <person name="Yeats C.A."/>
            <person name="Weir W."/>
            <person name="Kerhornou A."/>
            <person name="Aslett M."/>
            <person name="Bishop R."/>
            <person name="Bouchier C."/>
            <person name="Cochet M."/>
            <person name="Coulson R.M.R."/>
            <person name="Cronin A."/>
            <person name="de Villiers E.P."/>
            <person name="Fraser A."/>
            <person name="Fosker N."/>
            <person name="Gardner M."/>
            <person name="Goble A."/>
            <person name="Griffiths-Jones S."/>
            <person name="Harris D.E."/>
            <person name="Katzer F."/>
            <person name="Larke N."/>
            <person name="Lord A."/>
            <person name="Maser P."/>
            <person name="McKellar S."/>
            <person name="Mooney P."/>
            <person name="Morton F."/>
            <person name="Nene V."/>
            <person name="O'Neil S."/>
            <person name="Price C."/>
            <person name="Quail M.A."/>
            <person name="Rabbinowitsch E."/>
            <person name="Rawlings N.D."/>
            <person name="Rutter S."/>
            <person name="Saunders D."/>
            <person name="Seeger K."/>
            <person name="Shah T."/>
            <person name="Squares R."/>
            <person name="Squares S."/>
            <person name="Tivey A."/>
            <person name="Walker A.R."/>
            <person name="Woodward J."/>
            <person name="Dobbelaere D.A.E."/>
            <person name="Langsley G."/>
            <person name="Rajandream M.A."/>
            <person name="McKeever D."/>
            <person name="Shiels B."/>
            <person name="Tait A."/>
            <person name="Barrell B.G."/>
            <person name="Hall N."/>
        </authorList>
    </citation>
    <scope>NUCLEOTIDE SEQUENCE [LARGE SCALE GENOMIC DNA]</scope>
    <source>
        <strain evidence="7">Ankara</strain>
    </source>
</reference>
<dbReference type="PANTHER" id="PTHR47966">
    <property type="entry name" value="BETA-SITE APP-CLEAVING ENZYME, ISOFORM A-RELATED"/>
    <property type="match status" value="1"/>
</dbReference>
<evidence type="ECO:0000313" key="7">
    <source>
        <dbReference type="Proteomes" id="UP000001950"/>
    </source>
</evidence>
<dbReference type="SUPFAM" id="SSF50630">
    <property type="entry name" value="Acid proteases"/>
    <property type="match status" value="1"/>
</dbReference>
<dbReference type="MEROPS" id="A01.A93"/>
<evidence type="ECO:0000259" key="5">
    <source>
        <dbReference type="PROSITE" id="PS51767"/>
    </source>
</evidence>
<evidence type="ECO:0000256" key="2">
    <source>
        <dbReference type="ARBA" id="ARBA00022670"/>
    </source>
</evidence>
<evidence type="ECO:0000313" key="6">
    <source>
        <dbReference type="EMBL" id="CAI75520.1"/>
    </source>
</evidence>
<dbReference type="PANTHER" id="PTHR47966:SF51">
    <property type="entry name" value="BETA-SITE APP-CLEAVING ENZYME, ISOFORM A-RELATED"/>
    <property type="match status" value="1"/>
</dbReference>
<protein>
    <submittedName>
        <fullName evidence="6">Pepsinogen, putative</fullName>
    </submittedName>
</protein>
<dbReference type="OrthoDB" id="771136at2759"/>
<keyword evidence="4" id="KW-0378">Hydrolase</keyword>
<name>Q4UCD1_THEAN</name>
<dbReference type="InterPro" id="IPR021109">
    <property type="entry name" value="Peptidase_aspartic_dom_sf"/>
</dbReference>
<dbReference type="PROSITE" id="PS51767">
    <property type="entry name" value="PEPTIDASE_A1"/>
    <property type="match status" value="1"/>
</dbReference>
<dbReference type="InterPro" id="IPR033121">
    <property type="entry name" value="PEPTIDASE_A1"/>
</dbReference>
<feature type="domain" description="Peptidase A1" evidence="5">
    <location>
        <begin position="1"/>
        <end position="279"/>
    </location>
</feature>
<proteinExistence type="inferred from homology"/>
<keyword evidence="3" id="KW-0064">Aspartyl protease</keyword>
<keyword evidence="7" id="KW-1185">Reference proteome</keyword>
<dbReference type="AlphaFoldDB" id="Q4UCD1"/>
<dbReference type="OMA" id="CCNQPSY"/>
<gene>
    <name evidence="6" type="ORF">TA03860</name>
</gene>
<dbReference type="STRING" id="5874.Q4UCD1"/>
<dbReference type="CDD" id="cd05471">
    <property type="entry name" value="pepsin_like"/>
    <property type="match status" value="1"/>
</dbReference>
<accession>Q4UCD1</accession>
<comment type="similarity">
    <text evidence="1">Belongs to the peptidase A1 family.</text>
</comment>
<dbReference type="KEGG" id="tan:TA03860"/>
<sequence>METCKLVKRFNPKLSKTFKKLLNPKKIHIKFGTGEIEGTPANDIININNMSFKQNFALVDYESDSNVFQKIKFEGIVGLGFSEMSSISGPSILENIFSYNNMEKEFAFYINDDDALLMFGGADDRFYEGDLKMFPVVREHYWEVSLDAIYLDNIKLCCNQPSYIIFDSGTSLNSFPSSEFNYFKQLIQSVRYPVTVLAPPLRGGCKNGNDMILTYIMGGEKIILRPEEYIYIDNDEYIPGYMQLDVPSEFGHAYVLGSSTFMKFYFTLFQQYTDRPSMVCYSYVTVLVHPLRGY</sequence>
<dbReference type="Proteomes" id="UP000001950">
    <property type="component" value="Chromosome 3"/>
</dbReference>
<evidence type="ECO:0000256" key="3">
    <source>
        <dbReference type="ARBA" id="ARBA00022750"/>
    </source>
</evidence>
<dbReference type="PROSITE" id="PS00141">
    <property type="entry name" value="ASP_PROTEASE"/>
    <property type="match status" value="1"/>
</dbReference>
<evidence type="ECO:0000256" key="4">
    <source>
        <dbReference type="ARBA" id="ARBA00022801"/>
    </source>
</evidence>
<dbReference type="InterPro" id="IPR001969">
    <property type="entry name" value="Aspartic_peptidase_AS"/>
</dbReference>
<evidence type="ECO:0000256" key="1">
    <source>
        <dbReference type="ARBA" id="ARBA00007447"/>
    </source>
</evidence>
<dbReference type="Gene3D" id="2.40.70.10">
    <property type="entry name" value="Acid Proteases"/>
    <property type="match status" value="2"/>
</dbReference>
<dbReference type="GeneID" id="3864845"/>
<dbReference type="Pfam" id="PF00026">
    <property type="entry name" value="Asp"/>
    <property type="match status" value="1"/>
</dbReference>
<dbReference type="GO" id="GO:0006508">
    <property type="term" value="P:proteolysis"/>
    <property type="evidence" value="ECO:0007669"/>
    <property type="project" value="UniProtKB-KW"/>
</dbReference>
<dbReference type="EMBL" id="CR940352">
    <property type="protein sequence ID" value="CAI75520.1"/>
    <property type="molecule type" value="Genomic_DNA"/>
</dbReference>
<dbReference type="VEuPathDB" id="PiroplasmaDB:TA03860"/>